<evidence type="ECO:0000259" key="1">
    <source>
        <dbReference type="Pfam" id="PF05043"/>
    </source>
</evidence>
<dbReference type="InterPro" id="IPR007737">
    <property type="entry name" value="Mga_HTH"/>
</dbReference>
<dbReference type="InterPro" id="IPR013199">
    <property type="entry name" value="HTH_Mga_DNA-bd_dom"/>
</dbReference>
<accession>G5K4Q3</accession>
<feature type="domain" description="Mga helix-turn-helix" evidence="1">
    <location>
        <begin position="77"/>
        <end position="157"/>
    </location>
</feature>
<evidence type="ECO:0000313" key="3">
    <source>
        <dbReference type="EMBL" id="EHI68984.1"/>
    </source>
</evidence>
<reference evidence="3 4" key="1">
    <citation type="journal article" date="2014" name="Int. J. Syst. Evol. Microbiol.">
        <title>Phylogenomics and the dynamic genome evolution of the genus Streptococcus.</title>
        <authorList>
            <consortium name="The Broad Institute Genome Sequencing Platform"/>
            <person name="Richards V.P."/>
            <person name="Palmer S.R."/>
            <person name="Pavinski Bitar P.D."/>
            <person name="Qin X."/>
            <person name="Weinstock G.M."/>
            <person name="Highlander S.K."/>
            <person name="Town C.D."/>
            <person name="Burne R.A."/>
            <person name="Stanhope M.J."/>
        </authorList>
    </citation>
    <scope>NUCLEOTIDE SEQUENCE [LARGE SCALE GENOMIC DNA]</scope>
    <source>
        <strain evidence="3 4">707-05</strain>
    </source>
</reference>
<evidence type="ECO:0000313" key="4">
    <source>
        <dbReference type="Proteomes" id="UP000003330"/>
    </source>
</evidence>
<protein>
    <submittedName>
        <fullName evidence="3">M protein trans-acting positive regulator</fullName>
    </submittedName>
</protein>
<keyword evidence="4" id="KW-1185">Reference proteome</keyword>
<dbReference type="Pfam" id="PF08280">
    <property type="entry name" value="HTH_Mga"/>
    <property type="match status" value="1"/>
</dbReference>
<dbReference type="Proteomes" id="UP000003330">
    <property type="component" value="Unassembled WGS sequence"/>
</dbReference>
<proteinExistence type="predicted"/>
<organism evidence="3 4">
    <name type="scientific">Streptococcus ictaluri 707-05</name>
    <dbReference type="NCBI Taxonomy" id="764299"/>
    <lineage>
        <taxon>Bacteria</taxon>
        <taxon>Bacillati</taxon>
        <taxon>Bacillota</taxon>
        <taxon>Bacilli</taxon>
        <taxon>Lactobacillales</taxon>
        <taxon>Streptococcaceae</taxon>
        <taxon>Streptococcus</taxon>
    </lineage>
</organism>
<comment type="caution">
    <text evidence="3">The sequence shown here is derived from an EMBL/GenBank/DDBJ whole genome shotgun (WGS) entry which is preliminary data.</text>
</comment>
<evidence type="ECO:0000259" key="2">
    <source>
        <dbReference type="Pfam" id="PF08280"/>
    </source>
</evidence>
<dbReference type="RefSeq" id="WP_008089904.1">
    <property type="nucleotide sequence ID" value="NZ_AEUX02000007.1"/>
</dbReference>
<feature type="domain" description="M protein trans-acting positive regulator (MGA) HTH" evidence="2">
    <location>
        <begin position="7"/>
        <end position="64"/>
    </location>
</feature>
<dbReference type="eggNOG" id="COG3711">
    <property type="taxonomic scope" value="Bacteria"/>
</dbReference>
<dbReference type="AlphaFoldDB" id="G5K4Q3"/>
<name>G5K4Q3_9STRE</name>
<gene>
    <name evidence="3" type="ORF">STRIC_1790</name>
</gene>
<sequence length="169" mass="19637">MLEKYLESSIKAKCQLVVLFFKTPSLSITEVVEKTGLTPLQLKHYSEELNAFFASSITLSIQKDTVSCAFKHTFIDTYLHQLYESSNTLQLLAFCLKNEDCSRPLTDFARKRFLSSSSAYRMRESLIPLLRDFELKLSKNKIVGEEYRMRYLIALLYSKFGIKIYDLTQ</sequence>
<dbReference type="STRING" id="764299.STRIC_1790"/>
<dbReference type="EMBL" id="AEUX02000007">
    <property type="protein sequence ID" value="EHI68984.1"/>
    <property type="molecule type" value="Genomic_DNA"/>
</dbReference>
<dbReference type="Pfam" id="PF05043">
    <property type="entry name" value="Mga"/>
    <property type="match status" value="1"/>
</dbReference>